<accession>A0A9D1FMF4</accession>
<organism evidence="1 2">
    <name type="scientific">Candidatus Merdivicinus excrementipullorum</name>
    <dbReference type="NCBI Taxonomy" id="2840867"/>
    <lineage>
        <taxon>Bacteria</taxon>
        <taxon>Bacillati</taxon>
        <taxon>Bacillota</taxon>
        <taxon>Clostridia</taxon>
        <taxon>Eubacteriales</taxon>
        <taxon>Oscillospiraceae</taxon>
        <taxon>Oscillospiraceae incertae sedis</taxon>
        <taxon>Candidatus Merdivicinus</taxon>
    </lineage>
</organism>
<evidence type="ECO:0000313" key="1">
    <source>
        <dbReference type="EMBL" id="HIS76546.1"/>
    </source>
</evidence>
<proteinExistence type="predicted"/>
<comment type="caution">
    <text evidence="1">The sequence shown here is derived from an EMBL/GenBank/DDBJ whole genome shotgun (WGS) entry which is preliminary data.</text>
</comment>
<evidence type="ECO:0000313" key="2">
    <source>
        <dbReference type="Proteomes" id="UP000824002"/>
    </source>
</evidence>
<dbReference type="Pfam" id="PF20765">
    <property type="entry name" value="Phage_tail_terminator_8"/>
    <property type="match status" value="1"/>
</dbReference>
<dbReference type="InterPro" id="IPR049254">
    <property type="entry name" value="Phage_tail_terminator"/>
</dbReference>
<dbReference type="Proteomes" id="UP000824002">
    <property type="component" value="Unassembled WGS sequence"/>
</dbReference>
<sequence length="137" mass="14745">MEELLFQAALSALGEAFPDMPVFTEKVRQGYEEPAVFLTLSECMVKREMGNRFRAEGTFSLRAGPGKEDALSGAEMLSQLEGAFRGKDGMALSEGKVLADGTIEGTLTAKAIGFWQEDGPPLMGKMNYTLELGGGKD</sequence>
<reference evidence="1" key="1">
    <citation type="submission" date="2020-10" db="EMBL/GenBank/DDBJ databases">
        <authorList>
            <person name="Gilroy R."/>
        </authorList>
    </citation>
    <scope>NUCLEOTIDE SEQUENCE</scope>
    <source>
        <strain evidence="1">CHK199-13235</strain>
    </source>
</reference>
<gene>
    <name evidence="1" type="ORF">IAB51_07010</name>
</gene>
<protein>
    <submittedName>
        <fullName evidence="1">Uncharacterized protein</fullName>
    </submittedName>
</protein>
<dbReference type="AlphaFoldDB" id="A0A9D1FMF4"/>
<reference evidence="1" key="2">
    <citation type="journal article" date="2021" name="PeerJ">
        <title>Extensive microbial diversity within the chicken gut microbiome revealed by metagenomics and culture.</title>
        <authorList>
            <person name="Gilroy R."/>
            <person name="Ravi A."/>
            <person name="Getino M."/>
            <person name="Pursley I."/>
            <person name="Horton D.L."/>
            <person name="Alikhan N.F."/>
            <person name="Baker D."/>
            <person name="Gharbi K."/>
            <person name="Hall N."/>
            <person name="Watson M."/>
            <person name="Adriaenssens E.M."/>
            <person name="Foster-Nyarko E."/>
            <person name="Jarju S."/>
            <person name="Secka A."/>
            <person name="Antonio M."/>
            <person name="Oren A."/>
            <person name="Chaudhuri R.R."/>
            <person name="La Ragione R."/>
            <person name="Hildebrand F."/>
            <person name="Pallen M.J."/>
        </authorList>
    </citation>
    <scope>NUCLEOTIDE SEQUENCE</scope>
    <source>
        <strain evidence="1">CHK199-13235</strain>
    </source>
</reference>
<dbReference type="EMBL" id="DVJP01000047">
    <property type="protein sequence ID" value="HIS76546.1"/>
    <property type="molecule type" value="Genomic_DNA"/>
</dbReference>
<name>A0A9D1FMF4_9FIRM</name>